<feature type="compositionally biased region" description="Low complexity" evidence="16">
    <location>
        <begin position="908"/>
        <end position="924"/>
    </location>
</feature>
<feature type="compositionally biased region" description="Low complexity" evidence="16">
    <location>
        <begin position="881"/>
        <end position="896"/>
    </location>
</feature>
<evidence type="ECO:0000256" key="3">
    <source>
        <dbReference type="ARBA" id="ARBA00004496"/>
    </source>
</evidence>
<feature type="region of interest" description="Disordered" evidence="16">
    <location>
        <begin position="843"/>
        <end position="979"/>
    </location>
</feature>
<dbReference type="GO" id="GO:0008033">
    <property type="term" value="P:tRNA processing"/>
    <property type="evidence" value="ECO:0007669"/>
    <property type="project" value="UniProtKB-KW"/>
</dbReference>
<dbReference type="Pfam" id="PF04760">
    <property type="entry name" value="IF2_N"/>
    <property type="match status" value="1"/>
</dbReference>
<comment type="catalytic activity">
    <reaction evidence="13">
        <text>Endonucleolytic cleavage of single-stranded RNA in A- and U-rich regions.</text>
        <dbReference type="EC" id="3.1.26.12"/>
    </reaction>
</comment>
<dbReference type="GO" id="GO:0046872">
    <property type="term" value="F:metal ion binding"/>
    <property type="evidence" value="ECO:0007669"/>
    <property type="project" value="UniProtKB-KW"/>
</dbReference>
<feature type="compositionally biased region" description="Basic and acidic residues" evidence="16">
    <location>
        <begin position="218"/>
        <end position="233"/>
    </location>
</feature>
<dbReference type="PANTHER" id="PTHR30001">
    <property type="entry name" value="RIBONUCLEASE"/>
    <property type="match status" value="1"/>
</dbReference>
<dbReference type="GO" id="GO:0006397">
    <property type="term" value="P:mRNA processing"/>
    <property type="evidence" value="ECO:0007669"/>
    <property type="project" value="UniProtKB-KW"/>
</dbReference>
<keyword evidence="8" id="KW-0479">Metal-binding</keyword>
<comment type="cofactor">
    <cofactor evidence="1">
        <name>Mg(2+)</name>
        <dbReference type="ChEBI" id="CHEBI:18420"/>
    </cofactor>
</comment>
<feature type="compositionally biased region" description="Gly residues" evidence="16">
    <location>
        <begin position="779"/>
        <end position="794"/>
    </location>
</feature>
<keyword evidence="10" id="KW-0862">Zinc</keyword>
<evidence type="ECO:0000256" key="6">
    <source>
        <dbReference type="ARBA" id="ARBA00022664"/>
    </source>
</evidence>
<evidence type="ECO:0000256" key="5">
    <source>
        <dbReference type="ARBA" id="ARBA00022490"/>
    </source>
</evidence>
<dbReference type="CDD" id="cd04453">
    <property type="entry name" value="S1_RNase_E"/>
    <property type="match status" value="1"/>
</dbReference>
<dbReference type="GO" id="GO:0005737">
    <property type="term" value="C:cytoplasm"/>
    <property type="evidence" value="ECO:0007669"/>
    <property type="project" value="UniProtKB-SubCell"/>
</dbReference>
<reference evidence="18 19" key="1">
    <citation type="submission" date="2018-05" db="EMBL/GenBank/DDBJ databases">
        <title>Evolution of GPA BGCs.</title>
        <authorList>
            <person name="Waglechner N."/>
            <person name="Wright G.D."/>
        </authorList>
    </citation>
    <scope>NUCLEOTIDE SEQUENCE [LARGE SCALE GENOMIC DNA]</scope>
    <source>
        <strain evidence="18 19">DSM 5908</strain>
    </source>
</reference>
<keyword evidence="5" id="KW-0963">Cytoplasm</keyword>
<dbReference type="GO" id="GO:0006364">
    <property type="term" value="P:rRNA processing"/>
    <property type="evidence" value="ECO:0007669"/>
    <property type="project" value="TreeGrafter"/>
</dbReference>
<dbReference type="InterPro" id="IPR019307">
    <property type="entry name" value="RNA-bd_AU-1/RNase_E/G"/>
</dbReference>
<dbReference type="FunFam" id="2.40.50.140:FF:000066">
    <property type="entry name" value="Ribonuclease E"/>
    <property type="match status" value="1"/>
</dbReference>
<dbReference type="AlphaFoldDB" id="A0A428W5G2"/>
<feature type="compositionally biased region" description="Basic residues" evidence="16">
    <location>
        <begin position="955"/>
        <end position="964"/>
    </location>
</feature>
<dbReference type="NCBIfam" id="TIGR00757">
    <property type="entry name" value="RNaseEG"/>
    <property type="match status" value="1"/>
</dbReference>
<dbReference type="Proteomes" id="UP000286716">
    <property type="component" value="Unassembled WGS sequence"/>
</dbReference>
<keyword evidence="11" id="KW-0460">Magnesium</keyword>
<dbReference type="OrthoDB" id="9804278at2"/>
<dbReference type="InterPro" id="IPR006847">
    <property type="entry name" value="IF2_N"/>
</dbReference>
<feature type="compositionally biased region" description="Basic and acidic residues" evidence="16">
    <location>
        <begin position="293"/>
        <end position="332"/>
    </location>
</feature>
<dbReference type="EC" id="3.1.26.12" evidence="14"/>
<keyword evidence="6" id="KW-0507">mRNA processing</keyword>
<protein>
    <recommendedName>
        <fullName evidence="15">Ribonuclease E</fullName>
        <ecNumber evidence="14">3.1.26.12</ecNumber>
    </recommendedName>
</protein>
<dbReference type="SMART" id="SM00316">
    <property type="entry name" value="S1"/>
    <property type="match status" value="1"/>
</dbReference>
<evidence type="ECO:0000313" key="18">
    <source>
        <dbReference type="EMBL" id="RSM38310.1"/>
    </source>
</evidence>
<dbReference type="Gene3D" id="1.10.10.2480">
    <property type="match status" value="1"/>
</dbReference>
<evidence type="ECO:0000256" key="11">
    <source>
        <dbReference type="ARBA" id="ARBA00022842"/>
    </source>
</evidence>
<feature type="compositionally biased region" description="Basic residues" evidence="16">
    <location>
        <begin position="186"/>
        <end position="199"/>
    </location>
</feature>
<organism evidence="18 19">
    <name type="scientific">Amycolatopsis balhimycina DSM 5908</name>
    <dbReference type="NCBI Taxonomy" id="1081091"/>
    <lineage>
        <taxon>Bacteria</taxon>
        <taxon>Bacillati</taxon>
        <taxon>Actinomycetota</taxon>
        <taxon>Actinomycetes</taxon>
        <taxon>Pseudonocardiales</taxon>
        <taxon>Pseudonocardiaceae</taxon>
        <taxon>Amycolatopsis</taxon>
    </lineage>
</organism>
<evidence type="ECO:0000256" key="15">
    <source>
        <dbReference type="ARBA" id="ARBA00072999"/>
    </source>
</evidence>
<feature type="compositionally biased region" description="Acidic residues" evidence="16">
    <location>
        <begin position="161"/>
        <end position="182"/>
    </location>
</feature>
<dbReference type="InterPro" id="IPR012340">
    <property type="entry name" value="NA-bd_OB-fold"/>
</dbReference>
<evidence type="ECO:0000256" key="12">
    <source>
        <dbReference type="ARBA" id="ARBA00022884"/>
    </source>
</evidence>
<evidence type="ECO:0000256" key="7">
    <source>
        <dbReference type="ARBA" id="ARBA00022694"/>
    </source>
</evidence>
<keyword evidence="19" id="KW-1185">Reference proteome</keyword>
<dbReference type="Pfam" id="PF10150">
    <property type="entry name" value="RNase_E_G"/>
    <property type="match status" value="1"/>
</dbReference>
<dbReference type="PROSITE" id="PS50126">
    <property type="entry name" value="S1"/>
    <property type="match status" value="1"/>
</dbReference>
<feature type="domain" description="S1 motif" evidence="17">
    <location>
        <begin position="388"/>
        <end position="465"/>
    </location>
</feature>
<proteinExistence type="inferred from homology"/>
<feature type="region of interest" description="Disordered" evidence="16">
    <location>
        <begin position="1"/>
        <end position="25"/>
    </location>
</feature>
<feature type="region of interest" description="Disordered" evidence="16">
    <location>
        <begin position="768"/>
        <end position="831"/>
    </location>
</feature>
<evidence type="ECO:0000256" key="10">
    <source>
        <dbReference type="ARBA" id="ARBA00022833"/>
    </source>
</evidence>
<dbReference type="EMBL" id="QHHU01000059">
    <property type="protein sequence ID" value="RSM38310.1"/>
    <property type="molecule type" value="Genomic_DNA"/>
</dbReference>
<keyword evidence="7" id="KW-0819">tRNA processing</keyword>
<comment type="subcellular location">
    <subcellularLocation>
        <location evidence="3">Cytoplasm</location>
    </subcellularLocation>
</comment>
<feature type="compositionally biased region" description="Acidic residues" evidence="16">
    <location>
        <begin position="204"/>
        <end position="217"/>
    </location>
</feature>
<name>A0A428W5G2_AMYBA</name>
<feature type="compositionally biased region" description="Acidic residues" evidence="16">
    <location>
        <begin position="234"/>
        <end position="254"/>
    </location>
</feature>
<feature type="compositionally biased region" description="Basic residues" evidence="16">
    <location>
        <begin position="259"/>
        <end position="268"/>
    </location>
</feature>
<evidence type="ECO:0000256" key="13">
    <source>
        <dbReference type="ARBA" id="ARBA00050524"/>
    </source>
</evidence>
<evidence type="ECO:0000256" key="4">
    <source>
        <dbReference type="ARBA" id="ARBA00005522"/>
    </source>
</evidence>
<dbReference type="RefSeq" id="WP_020645661.1">
    <property type="nucleotide sequence ID" value="NZ_QHHU01000059.1"/>
</dbReference>
<accession>A0A428W5G2</accession>
<keyword evidence="9" id="KW-0378">Hydrolase</keyword>
<comment type="caution">
    <text evidence="18">The sequence shown here is derived from an EMBL/GenBank/DDBJ whole genome shotgun (WGS) entry which is preliminary data.</text>
</comment>
<gene>
    <name evidence="18" type="ORF">DMA12_33530</name>
</gene>
<evidence type="ECO:0000256" key="2">
    <source>
        <dbReference type="ARBA" id="ARBA00001947"/>
    </source>
</evidence>
<evidence type="ECO:0000256" key="14">
    <source>
        <dbReference type="ARBA" id="ARBA00066879"/>
    </source>
</evidence>
<evidence type="ECO:0000256" key="8">
    <source>
        <dbReference type="ARBA" id="ARBA00022723"/>
    </source>
</evidence>
<evidence type="ECO:0000256" key="9">
    <source>
        <dbReference type="ARBA" id="ARBA00022801"/>
    </source>
</evidence>
<comment type="cofactor">
    <cofactor evidence="2">
        <name>Zn(2+)</name>
        <dbReference type="ChEBI" id="CHEBI:29105"/>
    </cofactor>
</comment>
<dbReference type="PANTHER" id="PTHR30001:SF0">
    <property type="entry name" value="RIBONUCLEASE G"/>
    <property type="match status" value="1"/>
</dbReference>
<sequence length="979" mass="105298">MSNAETPAEHAGGNPATPTTGPLADLPARIRVHALAKLLESHSRDVLAKLAELGESVRSAQSSVTREVALKVAEAFTPGDVEETPAEAPRQPALPPVPEVSVSSVSSGEAEKPRPRQKTRAHLPVFAAPSPVFLPPETPAAKPSRKPVDPFAEPPSRPEPEVAEEAEAEDTTPAIDSDDDEDAGSRRRRRRGRRGRGRGKGADGGDETAENEDDQVEEQPRRKGRNGDEKPEADTEEAEDAAAEAESDADEGEGEGGTRRRRRRRRRKGSDGEDAEATGTDDPPNTVTHVRQAKAEQAERERPARDEVRSVRGSTRLEAKRQRRRDGREAGRRRAPILSEAEFLARRESVERTMVVAEHGDSTQIAVLEDGVLVEHFVTQSGSGSIVGNVYLGRVQNVLPSMEAAFIDIGRGRNAVLYAGEVDWDAAGLEGKARKIEQALSTGDSVLVQVTKDPVGHKGARLTTQISLPGRFLVYVPAGGATGISRKLPENERRRLKDILKRIVPEDAGVIIRTASEGIGEEELGRDVDRLKAQWDVIKDKAAAGSGKKGGAPTMLYEEPDLLVKVVRDLFTEDFTKLEIQGNRSWETINDYVRHVAPELTDRLKRYVGTANAFADHRIDEQITKALDRKVWLPSGGYLVIDRTEAMTVIDVNTGKFTGSGGNLEETVTRNNLESAEEIVRQLRLRDIGGIIVIDFIDMVLESNRELVLRRLTECLGRDRTRHQVAEVTSLGLVQMTRKKIGTGLLEAFSTPCEHCKGRGVLVSTEVQRTHGGSSSSQGGNGNGGNSGGSGGGEKSSRRSRGRGKGDEAAKVEAEATAKAEVHAVPPPEKRESIASAVAAMANASKVAKEHDHGALNGNGHVPEPAREVADVPVTTEADEAPVAAEPPAEPAQEVAGTPVTTEADETPVPQEAEPEVEASSAPEPAEEPVNESSAPAQPVADEPEVSVPEPAVRSTRRRPRRAASRPAGPPVHASDQRQ</sequence>
<dbReference type="GO" id="GO:0008995">
    <property type="term" value="F:ribonuclease E activity"/>
    <property type="evidence" value="ECO:0007669"/>
    <property type="project" value="UniProtKB-EC"/>
</dbReference>
<evidence type="ECO:0000313" key="19">
    <source>
        <dbReference type="Proteomes" id="UP000286716"/>
    </source>
</evidence>
<dbReference type="InterPro" id="IPR004659">
    <property type="entry name" value="RNase_E/G"/>
</dbReference>
<feature type="region of interest" description="Disordered" evidence="16">
    <location>
        <begin position="77"/>
        <end position="333"/>
    </location>
</feature>
<feature type="compositionally biased region" description="Basic and acidic residues" evidence="16">
    <location>
        <begin position="804"/>
        <end position="831"/>
    </location>
</feature>
<dbReference type="InterPro" id="IPR003029">
    <property type="entry name" value="S1_domain"/>
</dbReference>
<keyword evidence="12" id="KW-0694">RNA-binding</keyword>
<evidence type="ECO:0000256" key="1">
    <source>
        <dbReference type="ARBA" id="ARBA00001946"/>
    </source>
</evidence>
<evidence type="ECO:0000256" key="16">
    <source>
        <dbReference type="SAM" id="MobiDB-lite"/>
    </source>
</evidence>
<dbReference type="SUPFAM" id="SSF50249">
    <property type="entry name" value="Nucleic acid-binding proteins"/>
    <property type="match status" value="1"/>
</dbReference>
<evidence type="ECO:0000259" key="17">
    <source>
        <dbReference type="PROSITE" id="PS50126"/>
    </source>
</evidence>
<dbReference type="GO" id="GO:0003723">
    <property type="term" value="F:RNA binding"/>
    <property type="evidence" value="ECO:0007669"/>
    <property type="project" value="UniProtKB-KW"/>
</dbReference>
<dbReference type="Gene3D" id="2.40.50.140">
    <property type="entry name" value="Nucleic acid-binding proteins"/>
    <property type="match status" value="1"/>
</dbReference>
<comment type="similarity">
    <text evidence="4">Belongs to the RNase E/G family.</text>
</comment>